<keyword evidence="14" id="KW-0067">ATP-binding</keyword>
<evidence type="ECO:0000256" key="3">
    <source>
        <dbReference type="ARBA" id="ARBA00001522"/>
    </source>
</evidence>
<evidence type="ECO:0000256" key="17">
    <source>
        <dbReference type="ARBA" id="ARBA00030571"/>
    </source>
</evidence>
<comment type="catalytic activity">
    <reaction evidence="1">
        <text>adenosylcob(III)inamide + ATP = adenosylcob(III)inamide phosphate + ADP + H(+)</text>
        <dbReference type="Rhea" id="RHEA:15769"/>
        <dbReference type="ChEBI" id="CHEBI:2480"/>
        <dbReference type="ChEBI" id="CHEBI:15378"/>
        <dbReference type="ChEBI" id="CHEBI:30616"/>
        <dbReference type="ChEBI" id="CHEBI:58502"/>
        <dbReference type="ChEBI" id="CHEBI:456216"/>
        <dbReference type="EC" id="2.7.1.156"/>
    </reaction>
</comment>
<keyword evidence="11 18" id="KW-0808">Transferase</keyword>
<evidence type="ECO:0000256" key="15">
    <source>
        <dbReference type="ARBA" id="ARBA00023134"/>
    </source>
</evidence>
<evidence type="ECO:0000256" key="5">
    <source>
        <dbReference type="ARBA" id="ARBA00004692"/>
    </source>
</evidence>
<keyword evidence="15" id="KW-0342">GTP-binding</keyword>
<evidence type="ECO:0000256" key="9">
    <source>
        <dbReference type="ARBA" id="ARBA00012523"/>
    </source>
</evidence>
<dbReference type="RefSeq" id="WP_340520436.1">
    <property type="nucleotide sequence ID" value="NZ_JBBLXS010000072.1"/>
</dbReference>
<keyword evidence="13 18" id="KW-0418">Kinase</keyword>
<dbReference type="Gene3D" id="3.40.50.300">
    <property type="entry name" value="P-loop containing nucleotide triphosphate hydrolases"/>
    <property type="match status" value="1"/>
</dbReference>
<organism evidence="18 19">
    <name type="scientific">Microcoleus anatoxicus PTRS2</name>
    <dbReference type="NCBI Taxonomy" id="2705321"/>
    <lineage>
        <taxon>Bacteria</taxon>
        <taxon>Bacillati</taxon>
        <taxon>Cyanobacteriota</taxon>
        <taxon>Cyanophyceae</taxon>
        <taxon>Oscillatoriophycideae</taxon>
        <taxon>Oscillatoriales</taxon>
        <taxon>Microcoleaceae</taxon>
        <taxon>Microcoleus</taxon>
        <taxon>Microcoleus anatoxicus</taxon>
    </lineage>
</organism>
<comment type="caution">
    <text evidence="18">The sequence shown here is derived from an EMBL/GenBank/DDBJ whole genome shotgun (WGS) entry which is preliminary data.</text>
</comment>
<evidence type="ECO:0000256" key="13">
    <source>
        <dbReference type="ARBA" id="ARBA00022777"/>
    </source>
</evidence>
<sequence length="187" mass="20571">MTKIRGSRQIVLVTGPARSGKSEWAETMAVNSGKSVIYVATGEVNQADTEWQNRIERHKNRRPPDWKTVEVLRELSAVVRSTDRSNCLLIDSLGTWTANLLEQEATVWEQTQQDFLASLHSAMADVILVGEETGWGVVPAYPAGRLFRDRLGTLVRHIGAIADGVYLATGGYVLNLTALGTRLPAIK</sequence>
<dbReference type="Pfam" id="PF02283">
    <property type="entry name" value="CobU"/>
    <property type="match status" value="1"/>
</dbReference>
<evidence type="ECO:0000256" key="8">
    <source>
        <dbReference type="ARBA" id="ARBA00012016"/>
    </source>
</evidence>
<evidence type="ECO:0000256" key="10">
    <source>
        <dbReference type="ARBA" id="ARBA00022573"/>
    </source>
</evidence>
<comment type="similarity">
    <text evidence="7">Belongs to the CobU/CobP family.</text>
</comment>
<protein>
    <recommendedName>
        <fullName evidence="16">Adenosylcobinamide kinase</fullName>
        <ecNumber evidence="8">2.7.1.156</ecNumber>
        <ecNumber evidence="9">2.7.7.62</ecNumber>
    </recommendedName>
    <alternativeName>
        <fullName evidence="17">Adenosylcobinamide-phosphate guanylyltransferase</fullName>
    </alternativeName>
</protein>
<evidence type="ECO:0000256" key="11">
    <source>
        <dbReference type="ARBA" id="ARBA00022679"/>
    </source>
</evidence>
<dbReference type="PANTHER" id="PTHR34848">
    <property type="match status" value="1"/>
</dbReference>
<keyword evidence="18" id="KW-0548">Nucleotidyltransferase</keyword>
<evidence type="ECO:0000256" key="4">
    <source>
        <dbReference type="ARBA" id="ARBA00003889"/>
    </source>
</evidence>
<name>A0ABU8YK50_9CYAN</name>
<dbReference type="CDD" id="cd00544">
    <property type="entry name" value="CobU"/>
    <property type="match status" value="1"/>
</dbReference>
<evidence type="ECO:0000256" key="7">
    <source>
        <dbReference type="ARBA" id="ARBA00007490"/>
    </source>
</evidence>
<evidence type="ECO:0000313" key="19">
    <source>
        <dbReference type="Proteomes" id="UP001384579"/>
    </source>
</evidence>
<dbReference type="PANTHER" id="PTHR34848:SF1">
    <property type="entry name" value="BIFUNCTIONAL ADENOSYLCOBALAMIN BIOSYNTHESIS PROTEIN COBU"/>
    <property type="match status" value="1"/>
</dbReference>
<dbReference type="NCBIfam" id="NF004469">
    <property type="entry name" value="PRK05800.1"/>
    <property type="match status" value="1"/>
</dbReference>
<dbReference type="Proteomes" id="UP001384579">
    <property type="component" value="Unassembled WGS sequence"/>
</dbReference>
<dbReference type="InterPro" id="IPR003203">
    <property type="entry name" value="CobU/CobP"/>
</dbReference>
<accession>A0ABU8YK50</accession>
<comment type="catalytic activity">
    <reaction evidence="3">
        <text>adenosylcob(III)inamide + GTP = adenosylcob(III)inamide phosphate + GDP + H(+)</text>
        <dbReference type="Rhea" id="RHEA:15765"/>
        <dbReference type="ChEBI" id="CHEBI:2480"/>
        <dbReference type="ChEBI" id="CHEBI:15378"/>
        <dbReference type="ChEBI" id="CHEBI:37565"/>
        <dbReference type="ChEBI" id="CHEBI:58189"/>
        <dbReference type="ChEBI" id="CHEBI:58502"/>
        <dbReference type="EC" id="2.7.1.156"/>
    </reaction>
</comment>
<evidence type="ECO:0000313" key="18">
    <source>
        <dbReference type="EMBL" id="MEK0184764.1"/>
    </source>
</evidence>
<reference evidence="18 19" key="1">
    <citation type="journal article" date="2020" name="Harmful Algae">
        <title>Molecular and morphological characterization of a novel dihydroanatoxin-a producing Microcoleus species (cyanobacteria) from the Russian River, California, USA.</title>
        <authorList>
            <person name="Conklin K.Y."/>
            <person name="Stancheva R."/>
            <person name="Otten T.G."/>
            <person name="Fadness R."/>
            <person name="Boyer G.L."/>
            <person name="Read B."/>
            <person name="Zhang X."/>
            <person name="Sheath R.G."/>
        </authorList>
    </citation>
    <scope>NUCLEOTIDE SEQUENCE [LARGE SCALE GENOMIC DNA]</scope>
    <source>
        <strain evidence="18 19">PTRS2</strain>
    </source>
</reference>
<keyword evidence="19" id="KW-1185">Reference proteome</keyword>
<dbReference type="EC" id="2.7.7.62" evidence="9"/>
<evidence type="ECO:0000256" key="12">
    <source>
        <dbReference type="ARBA" id="ARBA00022741"/>
    </source>
</evidence>
<evidence type="ECO:0000256" key="2">
    <source>
        <dbReference type="ARBA" id="ARBA00000711"/>
    </source>
</evidence>
<evidence type="ECO:0000256" key="16">
    <source>
        <dbReference type="ARBA" id="ARBA00029570"/>
    </source>
</evidence>
<comment type="pathway">
    <text evidence="5">Cofactor biosynthesis; adenosylcobalamin biosynthesis; adenosylcobalamin from cob(II)yrinate a,c-diamide: step 6/7.</text>
</comment>
<dbReference type="GO" id="GO:0043752">
    <property type="term" value="F:adenosylcobinamide kinase activity"/>
    <property type="evidence" value="ECO:0007669"/>
    <property type="project" value="UniProtKB-EC"/>
</dbReference>
<dbReference type="SUPFAM" id="SSF52540">
    <property type="entry name" value="P-loop containing nucleoside triphosphate hydrolases"/>
    <property type="match status" value="1"/>
</dbReference>
<keyword evidence="10" id="KW-0169">Cobalamin biosynthesis</keyword>
<gene>
    <name evidence="18" type="primary">cobU</name>
    <name evidence="18" type="ORF">WMG39_07820</name>
</gene>
<dbReference type="InterPro" id="IPR027417">
    <property type="entry name" value="P-loop_NTPase"/>
</dbReference>
<evidence type="ECO:0000256" key="6">
    <source>
        <dbReference type="ARBA" id="ARBA00005159"/>
    </source>
</evidence>
<dbReference type="PIRSF" id="PIRSF006135">
    <property type="entry name" value="CobU"/>
    <property type="match status" value="1"/>
</dbReference>
<comment type="catalytic activity">
    <reaction evidence="2">
        <text>adenosylcob(III)inamide phosphate + GTP + H(+) = adenosylcob(III)inamide-GDP + diphosphate</text>
        <dbReference type="Rhea" id="RHEA:22712"/>
        <dbReference type="ChEBI" id="CHEBI:15378"/>
        <dbReference type="ChEBI" id="CHEBI:33019"/>
        <dbReference type="ChEBI" id="CHEBI:37565"/>
        <dbReference type="ChEBI" id="CHEBI:58502"/>
        <dbReference type="ChEBI" id="CHEBI:60487"/>
        <dbReference type="EC" id="2.7.7.62"/>
    </reaction>
</comment>
<dbReference type="GO" id="GO:0008820">
    <property type="term" value="F:cobinamide phosphate guanylyltransferase activity"/>
    <property type="evidence" value="ECO:0007669"/>
    <property type="project" value="UniProtKB-EC"/>
</dbReference>
<keyword evidence="12" id="KW-0547">Nucleotide-binding</keyword>
<comment type="function">
    <text evidence="4">Catalyzes ATP-dependent phosphorylation of adenosylcobinamide and addition of GMP to adenosylcobinamide phosphate.</text>
</comment>
<evidence type="ECO:0000256" key="14">
    <source>
        <dbReference type="ARBA" id="ARBA00022840"/>
    </source>
</evidence>
<dbReference type="EC" id="2.7.1.156" evidence="8"/>
<dbReference type="EMBL" id="JBBLXS010000072">
    <property type="protein sequence ID" value="MEK0184764.1"/>
    <property type="molecule type" value="Genomic_DNA"/>
</dbReference>
<evidence type="ECO:0000256" key="1">
    <source>
        <dbReference type="ARBA" id="ARBA00000312"/>
    </source>
</evidence>
<proteinExistence type="inferred from homology"/>
<comment type="pathway">
    <text evidence="6">Cofactor biosynthesis; adenosylcobalamin biosynthesis; adenosylcobalamin from cob(II)yrinate a,c-diamide: step 5/7.</text>
</comment>